<evidence type="ECO:0000256" key="6">
    <source>
        <dbReference type="RuleBase" id="RU363076"/>
    </source>
</evidence>
<feature type="region of interest" description="Disordered" evidence="7">
    <location>
        <begin position="258"/>
        <end position="355"/>
    </location>
</feature>
<feature type="compositionally biased region" description="Low complexity" evidence="7">
    <location>
        <begin position="258"/>
        <end position="287"/>
    </location>
</feature>
<dbReference type="Proteomes" id="UP000598054">
    <property type="component" value="Chromosome"/>
</dbReference>
<proteinExistence type="inferred from homology"/>
<dbReference type="InterPro" id="IPR045214">
    <property type="entry name" value="Surf1/Surf4"/>
</dbReference>
<feature type="transmembrane region" description="Helical" evidence="6">
    <location>
        <begin position="219"/>
        <end position="239"/>
    </location>
</feature>
<organism evidence="8 11">
    <name type="scientific">Streptomyces californicus</name>
    <dbReference type="NCBI Taxonomy" id="67351"/>
    <lineage>
        <taxon>Bacteria</taxon>
        <taxon>Bacillati</taxon>
        <taxon>Actinomycetota</taxon>
        <taxon>Actinomycetes</taxon>
        <taxon>Kitasatosporales</taxon>
        <taxon>Streptomycetaceae</taxon>
        <taxon>Streptomyces</taxon>
    </lineage>
</organism>
<dbReference type="PANTHER" id="PTHR23427">
    <property type="entry name" value="SURFEIT LOCUS PROTEIN"/>
    <property type="match status" value="1"/>
</dbReference>
<dbReference type="InterPro" id="IPR002994">
    <property type="entry name" value="Surf1/Shy1"/>
</dbReference>
<dbReference type="Pfam" id="PF02104">
    <property type="entry name" value="SURF1"/>
    <property type="match status" value="1"/>
</dbReference>
<keyword evidence="3 6" id="KW-0812">Transmembrane</keyword>
<evidence type="ECO:0000313" key="10">
    <source>
        <dbReference type="Proteomes" id="UP000598054"/>
    </source>
</evidence>
<dbReference type="AlphaFoldDB" id="A0ABD7D3G1"/>
<evidence type="ECO:0000256" key="4">
    <source>
        <dbReference type="ARBA" id="ARBA00022989"/>
    </source>
</evidence>
<dbReference type="EMBL" id="CP070249">
    <property type="protein sequence ID" value="QRV41926.1"/>
    <property type="molecule type" value="Genomic_DNA"/>
</dbReference>
<evidence type="ECO:0000256" key="1">
    <source>
        <dbReference type="ARBA" id="ARBA00004370"/>
    </source>
</evidence>
<dbReference type="Proteomes" id="UP000623926">
    <property type="component" value="Chromosome"/>
</dbReference>
<dbReference type="GO" id="GO:0005886">
    <property type="term" value="C:plasma membrane"/>
    <property type="evidence" value="ECO:0007669"/>
    <property type="project" value="UniProtKB-SubCell"/>
</dbReference>
<comment type="subcellular location">
    <subcellularLocation>
        <location evidence="6">Cell membrane</location>
        <topology evidence="6">Multi-pass membrane protein</topology>
    </subcellularLocation>
    <subcellularLocation>
        <location evidence="1">Membrane</location>
    </subcellularLocation>
</comment>
<evidence type="ECO:0000256" key="2">
    <source>
        <dbReference type="ARBA" id="ARBA00007165"/>
    </source>
</evidence>
<evidence type="ECO:0000256" key="5">
    <source>
        <dbReference type="ARBA" id="ARBA00023136"/>
    </source>
</evidence>
<evidence type="ECO:0000313" key="8">
    <source>
        <dbReference type="EMBL" id="QRV35794.1"/>
    </source>
</evidence>
<evidence type="ECO:0000256" key="7">
    <source>
        <dbReference type="SAM" id="MobiDB-lite"/>
    </source>
</evidence>
<dbReference type="CDD" id="cd06662">
    <property type="entry name" value="SURF1"/>
    <property type="match status" value="1"/>
</dbReference>
<dbReference type="PANTHER" id="PTHR23427:SF2">
    <property type="entry name" value="SURFEIT LOCUS PROTEIN 1"/>
    <property type="match status" value="1"/>
</dbReference>
<protein>
    <recommendedName>
        <fullName evidence="6">SURF1-like protein</fullName>
    </recommendedName>
</protein>
<gene>
    <name evidence="9" type="ORF">I6J41_15180</name>
    <name evidence="8" type="ORF">I6J42_18335</name>
</gene>
<sequence length="355" mass="36506">MYRFLLTPRWWGINLFVVLAIPFCVFMGTWQLGRFEDRVQSHEQAEKQPDPSTRAAKPLDELLPVDKVTSGRPAVATGTYADQFLVPGRELDDRQGFYVLNMLRTDSGKALPVVRGWLPGSASDAKVPAAPRGEVTVTGDLQASENARSKGVDVRGGLPGGQLGMISAATLVNLVPYDVYDAWVTLPKPEAGGTGGAMKPVPAAAPEGSGLDLKAFQNLGYTGEWFVFAGFVLFMWFRLVRREAEAARDVALGLVPDGAEAGSEESGAGAAGAEESSGAAGPEGSETGADRLEAGAGGSEAGSDGADVGPVGSEAPAGSRDPVGSQTPAGSQDAVGSQGSGVAGDVRAAEAGSGR</sequence>
<evidence type="ECO:0000313" key="9">
    <source>
        <dbReference type="EMBL" id="QRV41926.1"/>
    </source>
</evidence>
<reference evidence="10 11" key="1">
    <citation type="submission" date="2021-02" db="EMBL/GenBank/DDBJ databases">
        <title>FDA dAtabase for Regulatory Grade micrObial Sequences (FDA-ARGOS): Supporting development and validation of Infectious Disease Dx tests.</title>
        <authorList>
            <person name="Sproer C."/>
            <person name="Gronow S."/>
            <person name="Severitt S."/>
            <person name="Schroder I."/>
            <person name="Tallon L."/>
            <person name="Sadzewicz L."/>
            <person name="Zhao X."/>
            <person name="Boylan J."/>
            <person name="Ott S."/>
            <person name="Bowen H."/>
            <person name="Vavikolanu K."/>
            <person name="Mehta A."/>
            <person name="Aluvathingal J."/>
            <person name="Nadendla S."/>
            <person name="Lowell S."/>
            <person name="Myers T."/>
            <person name="Yan Y."/>
            <person name="Sichtig H."/>
        </authorList>
    </citation>
    <scope>NUCLEOTIDE SEQUENCE [LARGE SCALE GENOMIC DNA]</scope>
    <source>
        <strain evidence="9 10">FDAARGOS_1211</strain>
        <strain evidence="8 11">FDAARGOS_1212</strain>
    </source>
</reference>
<accession>A0ABD7D3G1</accession>
<evidence type="ECO:0000256" key="3">
    <source>
        <dbReference type="ARBA" id="ARBA00022692"/>
    </source>
</evidence>
<dbReference type="PROSITE" id="PS50895">
    <property type="entry name" value="SURF1"/>
    <property type="match status" value="1"/>
</dbReference>
<feature type="transmembrane region" description="Helical" evidence="6">
    <location>
        <begin position="12"/>
        <end position="32"/>
    </location>
</feature>
<keyword evidence="10" id="KW-1185">Reference proteome</keyword>
<keyword evidence="6" id="KW-1003">Cell membrane</keyword>
<name>A0ABD7D3G1_9ACTN</name>
<evidence type="ECO:0000313" key="11">
    <source>
        <dbReference type="Proteomes" id="UP000623926"/>
    </source>
</evidence>
<keyword evidence="5 6" id="KW-0472">Membrane</keyword>
<comment type="similarity">
    <text evidence="2 6">Belongs to the SURF1 family.</text>
</comment>
<dbReference type="EMBL" id="CP070245">
    <property type="protein sequence ID" value="QRV35794.1"/>
    <property type="molecule type" value="Genomic_DNA"/>
</dbReference>
<feature type="compositionally biased region" description="Polar residues" evidence="7">
    <location>
        <begin position="324"/>
        <end position="337"/>
    </location>
</feature>
<keyword evidence="4 6" id="KW-1133">Transmembrane helix</keyword>